<dbReference type="EMBL" id="JALNTZ010000002">
    <property type="protein sequence ID" value="KAJ3661874.1"/>
    <property type="molecule type" value="Genomic_DNA"/>
</dbReference>
<comment type="caution">
    <text evidence="1">The sequence shown here is derived from an EMBL/GenBank/DDBJ whole genome shotgun (WGS) entry which is preliminary data.</text>
</comment>
<gene>
    <name evidence="1" type="ORF">Zmor_006252</name>
</gene>
<evidence type="ECO:0000313" key="1">
    <source>
        <dbReference type="EMBL" id="KAJ3661874.1"/>
    </source>
</evidence>
<sequence>MPENCCNCLDRSSKFPLTKCSGCQRCLHYRCTDMSEEEVTLLQHTKSKNIHILCKNCGSSLAQISELRKNLLDMQALFEARLVAVETALSSPTALKSPTTDSTSSEQMIQESVERTIRASNVILVNVPVNPGVDDVTVANEILNLVDPIAVVSSENVMRIGKARANKYPPLLKLKLKSPEMARLVLHKKSALSSTKFSKIFIRDDKTPQQLSHLKELRAELDRRNSTGVKFTIKYVHNVPRITEIQPGQNLN</sequence>
<dbReference type="AlphaFoldDB" id="A0AA38IZ59"/>
<dbReference type="Proteomes" id="UP001168821">
    <property type="component" value="Unassembled WGS sequence"/>
</dbReference>
<name>A0AA38IZ59_9CUCU</name>
<keyword evidence="2" id="KW-1185">Reference proteome</keyword>
<protein>
    <submittedName>
        <fullName evidence="1">Uncharacterized protein</fullName>
    </submittedName>
</protein>
<proteinExistence type="predicted"/>
<evidence type="ECO:0000313" key="2">
    <source>
        <dbReference type="Proteomes" id="UP001168821"/>
    </source>
</evidence>
<reference evidence="1" key="1">
    <citation type="journal article" date="2023" name="G3 (Bethesda)">
        <title>Whole genome assemblies of Zophobas morio and Tenebrio molitor.</title>
        <authorList>
            <person name="Kaur S."/>
            <person name="Stinson S.A."/>
            <person name="diCenzo G.C."/>
        </authorList>
    </citation>
    <scope>NUCLEOTIDE SEQUENCE</scope>
    <source>
        <strain evidence="1">QUZm001</strain>
    </source>
</reference>
<organism evidence="1 2">
    <name type="scientific">Zophobas morio</name>
    <dbReference type="NCBI Taxonomy" id="2755281"/>
    <lineage>
        <taxon>Eukaryota</taxon>
        <taxon>Metazoa</taxon>
        <taxon>Ecdysozoa</taxon>
        <taxon>Arthropoda</taxon>
        <taxon>Hexapoda</taxon>
        <taxon>Insecta</taxon>
        <taxon>Pterygota</taxon>
        <taxon>Neoptera</taxon>
        <taxon>Endopterygota</taxon>
        <taxon>Coleoptera</taxon>
        <taxon>Polyphaga</taxon>
        <taxon>Cucujiformia</taxon>
        <taxon>Tenebrionidae</taxon>
        <taxon>Zophobas</taxon>
    </lineage>
</organism>
<accession>A0AA38IZ59</accession>